<dbReference type="InterPro" id="IPR036034">
    <property type="entry name" value="PDZ_sf"/>
</dbReference>
<dbReference type="CDD" id="cd06782">
    <property type="entry name" value="cpPDZ_CPP-like"/>
    <property type="match status" value="1"/>
</dbReference>
<keyword evidence="2 5" id="KW-0645">Protease</keyword>
<dbReference type="SUPFAM" id="SSF52096">
    <property type="entry name" value="ClpP/crotonase"/>
    <property type="match status" value="1"/>
</dbReference>
<evidence type="ECO:0000313" key="7">
    <source>
        <dbReference type="EMBL" id="RRA94612.1"/>
    </source>
</evidence>
<dbReference type="Proteomes" id="UP000268372">
    <property type="component" value="Unassembled WGS sequence"/>
</dbReference>
<dbReference type="PANTHER" id="PTHR32060">
    <property type="entry name" value="TAIL-SPECIFIC PROTEASE"/>
    <property type="match status" value="1"/>
</dbReference>
<evidence type="ECO:0000259" key="6">
    <source>
        <dbReference type="PROSITE" id="PS50106"/>
    </source>
</evidence>
<dbReference type="InterPro" id="IPR004447">
    <property type="entry name" value="Peptidase_S41A"/>
</dbReference>
<dbReference type="PANTHER" id="PTHR32060:SF22">
    <property type="entry name" value="CARBOXYL-TERMINAL-PROCESSING PEPTIDASE 3, CHLOROPLASTIC"/>
    <property type="match status" value="1"/>
</dbReference>
<sequence length="714" mass="81832">MNAIWQFMKRNYKVLILIVALSAALWSFVPFKKTAEPDPEKEAFLMGVLSFVLQNAHYQPADINDSFSEKVYTNYLKIIDGNKRYLLQSDIDGLNKYQTLLDDEFKEQRINFFNESYPLFENRIQEAKTYYKEILASPIDFSIKESINTDYEKQPWVKNKTELKERWRKQLKLNVLSGIEDKLKLQENDSLKNEPKKTFAELEKESRETTLKSLNEFFEFFEEISRDEWLTIYINTLLEQFDPHTNYLAPDDKKKFDESMAGSMEGIGAQLRKKDQNTEITEVIPGGPAMKQGELENGDIILKVGQGEELPVDITGMRLDKVVKMIKGKKGTTVKLTVKKVDGSVKVIAIVRDKFEMEETFAKSSVIDTPEGKFGIIHLPKFYISFENRDGRDAFKDVAKEVEYLKEQKVEGIIVDLRNNGGGSLQTVVDMVGLFIPNGPVVQVKAKSGESDVLYDRDNKTQWNGPLVVLINNYSASASEIFAAAIQDYNRGLVLGSKHSYGKGTVQNLLDLNRFGNKKIGDLGAMKFTSQKFYRINGGSTQLKGVESDLVLPDRFLYVDTGERDNENAMEWDKIAKAKYNVFNYNFAPVVSKSKNRVAAKNEFKLIDESAKWVKSQQEDNTFPLEYNEYLAKSKQLEEQSKRFNVLKEYKNSLAFTSLPHDEALIKNDTVLQNKRKRWFKSLNNDVYVEEAVNVLKDIKTSEFKIGSSTNLVK</sequence>
<protein>
    <submittedName>
        <fullName evidence="7">PDZ domain-containing protein</fullName>
    </submittedName>
</protein>
<dbReference type="AlphaFoldDB" id="A0A3P1B1T5"/>
<dbReference type="CDD" id="cd07560">
    <property type="entry name" value="Peptidase_S41_CPP"/>
    <property type="match status" value="1"/>
</dbReference>
<keyword evidence="4 5" id="KW-0720">Serine protease</keyword>
<reference evidence="7 8" key="1">
    <citation type="submission" date="2018-11" db="EMBL/GenBank/DDBJ databases">
        <title>Flavobacterium sp. nov., YIM 102796 draft genome.</title>
        <authorList>
            <person name="Li G."/>
            <person name="Jiang Y."/>
        </authorList>
    </citation>
    <scope>NUCLEOTIDE SEQUENCE [LARGE SCALE GENOMIC DNA]</scope>
    <source>
        <strain evidence="7 8">YIM 102796</strain>
    </source>
</reference>
<dbReference type="PROSITE" id="PS50106">
    <property type="entry name" value="PDZ"/>
    <property type="match status" value="1"/>
</dbReference>
<dbReference type="InterPro" id="IPR001478">
    <property type="entry name" value="PDZ"/>
</dbReference>
<dbReference type="Gene3D" id="2.30.42.10">
    <property type="match status" value="1"/>
</dbReference>
<dbReference type="InterPro" id="IPR020992">
    <property type="entry name" value="Tail_Prtase_C"/>
</dbReference>
<proteinExistence type="inferred from homology"/>
<dbReference type="InterPro" id="IPR005151">
    <property type="entry name" value="Tail-specific_protease"/>
</dbReference>
<comment type="caution">
    <text evidence="7">The sequence shown here is derived from an EMBL/GenBank/DDBJ whole genome shotgun (WGS) entry which is preliminary data.</text>
</comment>
<dbReference type="Pfam" id="PF17804">
    <property type="entry name" value="TSP_NTD"/>
    <property type="match status" value="1"/>
</dbReference>
<dbReference type="SMART" id="SM00228">
    <property type="entry name" value="PDZ"/>
    <property type="match status" value="1"/>
</dbReference>
<evidence type="ECO:0000313" key="8">
    <source>
        <dbReference type="Proteomes" id="UP000268372"/>
    </source>
</evidence>
<evidence type="ECO:0000256" key="5">
    <source>
        <dbReference type="RuleBase" id="RU004404"/>
    </source>
</evidence>
<dbReference type="Pfam" id="PF03572">
    <property type="entry name" value="Peptidase_S41"/>
    <property type="match status" value="1"/>
</dbReference>
<organism evidence="7 8">
    <name type="scientific">Paenimyroides viscosum</name>
    <dbReference type="NCBI Taxonomy" id="2488729"/>
    <lineage>
        <taxon>Bacteria</taxon>
        <taxon>Pseudomonadati</taxon>
        <taxon>Bacteroidota</taxon>
        <taxon>Flavobacteriia</taxon>
        <taxon>Flavobacteriales</taxon>
        <taxon>Flavobacteriaceae</taxon>
        <taxon>Paenimyroides</taxon>
    </lineage>
</organism>
<keyword evidence="8" id="KW-1185">Reference proteome</keyword>
<dbReference type="OrthoDB" id="9812068at2"/>
<gene>
    <name evidence="7" type="ORF">EG242_08730</name>
</gene>
<dbReference type="GO" id="GO:0008236">
    <property type="term" value="F:serine-type peptidase activity"/>
    <property type="evidence" value="ECO:0007669"/>
    <property type="project" value="UniProtKB-KW"/>
</dbReference>
<dbReference type="GO" id="GO:0006508">
    <property type="term" value="P:proteolysis"/>
    <property type="evidence" value="ECO:0007669"/>
    <property type="project" value="UniProtKB-KW"/>
</dbReference>
<dbReference type="RefSeq" id="WP_124899511.1">
    <property type="nucleotide sequence ID" value="NZ_RQTJ01000016.1"/>
</dbReference>
<name>A0A3P1B1T5_9FLAO</name>
<evidence type="ECO:0000256" key="2">
    <source>
        <dbReference type="ARBA" id="ARBA00022670"/>
    </source>
</evidence>
<dbReference type="Pfam" id="PF00595">
    <property type="entry name" value="PDZ"/>
    <property type="match status" value="1"/>
</dbReference>
<keyword evidence="3 5" id="KW-0378">Hydrolase</keyword>
<evidence type="ECO:0000256" key="3">
    <source>
        <dbReference type="ARBA" id="ARBA00022801"/>
    </source>
</evidence>
<evidence type="ECO:0000256" key="4">
    <source>
        <dbReference type="ARBA" id="ARBA00022825"/>
    </source>
</evidence>
<accession>A0A3P1B1T5</accession>
<dbReference type="Gene3D" id="3.90.226.10">
    <property type="entry name" value="2-enoyl-CoA Hydratase, Chain A, domain 1"/>
    <property type="match status" value="1"/>
</dbReference>
<dbReference type="SUPFAM" id="SSF50156">
    <property type="entry name" value="PDZ domain-like"/>
    <property type="match status" value="1"/>
</dbReference>
<feature type="domain" description="PDZ" evidence="6">
    <location>
        <begin position="253"/>
        <end position="327"/>
    </location>
</feature>
<dbReference type="InterPro" id="IPR040573">
    <property type="entry name" value="TSP_N"/>
</dbReference>
<dbReference type="NCBIfam" id="TIGR00225">
    <property type="entry name" value="prc"/>
    <property type="match status" value="1"/>
</dbReference>
<dbReference type="InterPro" id="IPR029045">
    <property type="entry name" value="ClpP/crotonase-like_dom_sf"/>
</dbReference>
<evidence type="ECO:0000256" key="1">
    <source>
        <dbReference type="ARBA" id="ARBA00009179"/>
    </source>
</evidence>
<dbReference type="EMBL" id="RQTJ01000016">
    <property type="protein sequence ID" value="RRA94612.1"/>
    <property type="molecule type" value="Genomic_DNA"/>
</dbReference>
<dbReference type="FunFam" id="3.90.226.10:FF:000090">
    <property type="entry name" value="Tail-specific protease"/>
    <property type="match status" value="1"/>
</dbReference>
<dbReference type="GO" id="GO:0030288">
    <property type="term" value="C:outer membrane-bounded periplasmic space"/>
    <property type="evidence" value="ECO:0007669"/>
    <property type="project" value="TreeGrafter"/>
</dbReference>
<comment type="similarity">
    <text evidence="1 5">Belongs to the peptidase S41A family.</text>
</comment>
<dbReference type="Pfam" id="PF11818">
    <property type="entry name" value="DUF3340"/>
    <property type="match status" value="1"/>
</dbReference>
<dbReference type="GO" id="GO:0004175">
    <property type="term" value="F:endopeptidase activity"/>
    <property type="evidence" value="ECO:0007669"/>
    <property type="project" value="TreeGrafter"/>
</dbReference>
<dbReference type="GO" id="GO:0007165">
    <property type="term" value="P:signal transduction"/>
    <property type="evidence" value="ECO:0007669"/>
    <property type="project" value="TreeGrafter"/>
</dbReference>
<dbReference type="SMART" id="SM00245">
    <property type="entry name" value="TSPc"/>
    <property type="match status" value="1"/>
</dbReference>